<dbReference type="PANTHER" id="PTHR43280:SF32">
    <property type="entry name" value="TRANSCRIPTIONAL REGULATORY PROTEIN"/>
    <property type="match status" value="1"/>
</dbReference>
<keyword evidence="2" id="KW-0238">DNA-binding</keyword>
<evidence type="ECO:0000313" key="5">
    <source>
        <dbReference type="EMBL" id="MEB3368074.1"/>
    </source>
</evidence>
<keyword evidence="3" id="KW-0804">Transcription</keyword>
<keyword evidence="6" id="KW-1185">Reference proteome</keyword>
<dbReference type="InterPro" id="IPR009057">
    <property type="entry name" value="Homeodomain-like_sf"/>
</dbReference>
<evidence type="ECO:0000256" key="1">
    <source>
        <dbReference type="ARBA" id="ARBA00023015"/>
    </source>
</evidence>
<dbReference type="Gene3D" id="1.10.10.60">
    <property type="entry name" value="Homeodomain-like"/>
    <property type="match status" value="1"/>
</dbReference>
<proteinExistence type="predicted"/>
<keyword evidence="1" id="KW-0805">Transcription regulation</keyword>
<organism evidence="5 6">
    <name type="scientific">Saccharopolyspora mangrovi</name>
    <dbReference type="NCBI Taxonomy" id="3082379"/>
    <lineage>
        <taxon>Bacteria</taxon>
        <taxon>Bacillati</taxon>
        <taxon>Actinomycetota</taxon>
        <taxon>Actinomycetes</taxon>
        <taxon>Pseudonocardiales</taxon>
        <taxon>Pseudonocardiaceae</taxon>
        <taxon>Saccharopolyspora</taxon>
    </lineage>
</organism>
<evidence type="ECO:0000259" key="4">
    <source>
        <dbReference type="PROSITE" id="PS01124"/>
    </source>
</evidence>
<dbReference type="Pfam" id="PF02311">
    <property type="entry name" value="AraC_binding"/>
    <property type="match status" value="1"/>
</dbReference>
<gene>
    <name evidence="5" type="ORF">R4I43_11725</name>
</gene>
<dbReference type="InterPro" id="IPR018060">
    <property type="entry name" value="HTH_AraC"/>
</dbReference>
<dbReference type="RefSeq" id="WP_324265606.1">
    <property type="nucleotide sequence ID" value="NZ_JAWLNX010000006.1"/>
</dbReference>
<dbReference type="SMART" id="SM00342">
    <property type="entry name" value="HTH_ARAC"/>
    <property type="match status" value="1"/>
</dbReference>
<dbReference type="EMBL" id="JAWLNX010000006">
    <property type="protein sequence ID" value="MEB3368074.1"/>
    <property type="molecule type" value="Genomic_DNA"/>
</dbReference>
<dbReference type="InterPro" id="IPR003313">
    <property type="entry name" value="AraC-bd"/>
</dbReference>
<reference evidence="5 6" key="1">
    <citation type="submission" date="2023-10" db="EMBL/GenBank/DDBJ databases">
        <title>Saccharopolyspora sp. nov., isolated from mangrove soil.</title>
        <authorList>
            <person name="Lu Y."/>
            <person name="Liu W."/>
        </authorList>
    </citation>
    <scope>NUCLEOTIDE SEQUENCE [LARGE SCALE GENOMIC DNA]</scope>
    <source>
        <strain evidence="5 6">S2-29</strain>
    </source>
</reference>
<protein>
    <submittedName>
        <fullName evidence="5">AraC family transcriptional regulator</fullName>
    </submittedName>
</protein>
<dbReference type="SUPFAM" id="SSF51215">
    <property type="entry name" value="Regulatory protein AraC"/>
    <property type="match status" value="1"/>
</dbReference>
<feature type="domain" description="HTH araC/xylS-type" evidence="4">
    <location>
        <begin position="189"/>
        <end position="287"/>
    </location>
</feature>
<dbReference type="Pfam" id="PF12833">
    <property type="entry name" value="HTH_18"/>
    <property type="match status" value="1"/>
</dbReference>
<name>A0ABU6A9A0_9PSEU</name>
<evidence type="ECO:0000313" key="6">
    <source>
        <dbReference type="Proteomes" id="UP001327093"/>
    </source>
</evidence>
<dbReference type="PANTHER" id="PTHR43280">
    <property type="entry name" value="ARAC-FAMILY TRANSCRIPTIONAL REGULATOR"/>
    <property type="match status" value="1"/>
</dbReference>
<dbReference type="PROSITE" id="PS01124">
    <property type="entry name" value="HTH_ARAC_FAMILY_2"/>
    <property type="match status" value="1"/>
</dbReference>
<dbReference type="SUPFAM" id="SSF46689">
    <property type="entry name" value="Homeodomain-like"/>
    <property type="match status" value="1"/>
</dbReference>
<dbReference type="Proteomes" id="UP001327093">
    <property type="component" value="Unassembled WGS sequence"/>
</dbReference>
<evidence type="ECO:0000256" key="2">
    <source>
        <dbReference type="ARBA" id="ARBA00023125"/>
    </source>
</evidence>
<comment type="caution">
    <text evidence="5">The sequence shown here is derived from an EMBL/GenBank/DDBJ whole genome shotgun (WGS) entry which is preliminary data.</text>
</comment>
<accession>A0ABU6A9A0</accession>
<evidence type="ECO:0000256" key="3">
    <source>
        <dbReference type="ARBA" id="ARBA00023163"/>
    </source>
</evidence>
<sequence>MVKNRHPIPLIGFAPPEATPLPGLEVVTFADLAARARAGSVDLSAPQRPEFHLLLAVTRGTLQHSVDFTAYQVAAGSVLWVRPGQVQQFGDLTEADGVLALFQASSVDPATAAAARLDDPFGRAVASAADPGTVALQRALAHLAAEFTDAGGLPVDFRRDVLRNLLAVVAVRVAALCAQPVSAADTTFVRFRALVERDFARTRQVADYAVALGYSARTLSRATQAAAGVGAKEFIDRRVTLEAKRLLAHADLPAASIATRLGFADPTNFAKFFQHRTGLPPGTFRASVR</sequence>
<dbReference type="InterPro" id="IPR037923">
    <property type="entry name" value="HTH-like"/>
</dbReference>